<feature type="region of interest" description="Disordered" evidence="1">
    <location>
        <begin position="702"/>
        <end position="787"/>
    </location>
</feature>
<feature type="region of interest" description="Disordered" evidence="1">
    <location>
        <begin position="584"/>
        <end position="623"/>
    </location>
</feature>
<dbReference type="EMBL" id="CASHTH010003391">
    <property type="protein sequence ID" value="CAI8044382.1"/>
    <property type="molecule type" value="Genomic_DNA"/>
</dbReference>
<feature type="compositionally biased region" description="Acidic residues" evidence="1">
    <location>
        <begin position="724"/>
        <end position="734"/>
    </location>
</feature>
<organism evidence="2 3">
    <name type="scientific">Geodia barretti</name>
    <name type="common">Barrett's horny sponge</name>
    <dbReference type="NCBI Taxonomy" id="519541"/>
    <lineage>
        <taxon>Eukaryota</taxon>
        <taxon>Metazoa</taxon>
        <taxon>Porifera</taxon>
        <taxon>Demospongiae</taxon>
        <taxon>Heteroscleromorpha</taxon>
        <taxon>Tetractinellida</taxon>
        <taxon>Astrophorina</taxon>
        <taxon>Geodiidae</taxon>
        <taxon>Geodia</taxon>
    </lineage>
</organism>
<dbReference type="AlphaFoldDB" id="A0AA35XB78"/>
<feature type="compositionally biased region" description="Polar residues" evidence="1">
    <location>
        <begin position="604"/>
        <end position="621"/>
    </location>
</feature>
<dbReference type="Proteomes" id="UP001174909">
    <property type="component" value="Unassembled WGS sequence"/>
</dbReference>
<feature type="compositionally biased region" description="Low complexity" evidence="1">
    <location>
        <begin position="29"/>
        <end position="41"/>
    </location>
</feature>
<comment type="caution">
    <text evidence="2">The sequence shown here is derived from an EMBL/GenBank/DDBJ whole genome shotgun (WGS) entry which is preliminary data.</text>
</comment>
<accession>A0AA35XB78</accession>
<feature type="region of interest" description="Disordered" evidence="1">
    <location>
        <begin position="433"/>
        <end position="468"/>
    </location>
</feature>
<reference evidence="2" key="1">
    <citation type="submission" date="2023-03" db="EMBL/GenBank/DDBJ databases">
        <authorList>
            <person name="Steffen K."/>
            <person name="Cardenas P."/>
        </authorList>
    </citation>
    <scope>NUCLEOTIDE SEQUENCE</scope>
</reference>
<proteinExistence type="predicted"/>
<feature type="compositionally biased region" description="Basic and acidic residues" evidence="1">
    <location>
        <begin position="449"/>
        <end position="458"/>
    </location>
</feature>
<protein>
    <submittedName>
        <fullName evidence="2">Uncharacterized protein</fullName>
    </submittedName>
</protein>
<keyword evidence="3" id="KW-1185">Reference proteome</keyword>
<feature type="region of interest" description="Disordered" evidence="1">
    <location>
        <begin position="29"/>
        <end position="51"/>
    </location>
</feature>
<evidence type="ECO:0000256" key="1">
    <source>
        <dbReference type="SAM" id="MobiDB-lite"/>
    </source>
</evidence>
<evidence type="ECO:0000313" key="3">
    <source>
        <dbReference type="Proteomes" id="UP001174909"/>
    </source>
</evidence>
<gene>
    <name evidence="2" type="ORF">GBAR_LOCUS24623</name>
</gene>
<evidence type="ECO:0000313" key="2">
    <source>
        <dbReference type="EMBL" id="CAI8044382.1"/>
    </source>
</evidence>
<sequence length="787" mass="86772">MVVEWSVVEREGVGVELLVVERGGGGLFGTTTAGTTSTTGGKPESEVKASEGGSLLRFCDRESQRLASETQRLLQCNPEHAMTIEELVESFAEAEDPAHPQPEELSLGLHKHNVRRGGSKAPKMFQISTIPGSVGDSLVQLNRPDCIAKLGLDLLHLFVVRPTPQLDLSLAQMTSLYLQCYGHRLVPAVYGMRTLEGVIEGEKHLNLLFKLDETKQLCSLVDTGCQRVMASLLVELLYLRGEECRDRLADLPRLFHLHYGFPLPLHRLNVDSVADLLALREIQTHIQVSDGRAVLKDVNRFAEQLRFLLAQHNGRLSLDALRDLYTLTFGPPPEAEGKDWLGTKLIQYAPHVVNLTGNQWVIWAPAGRPYPARPLSKLASHPPSTVYGKQTVDYTGTNWGVGFIGETNAVSVGGKESGVQDLIDMEEGGRELRETHTRNFSSSPGGATDKPRIARRSETTTPRPPLPLLFTDLLLHSTTEGHESSSTSNQPQREEKLVEYDDSPYGFLERDPDLLARFTVKELDETNAVSTEEALQRLLEAGNLMDYPLIPDLPLPQLTPLPPPLIPYLPPPILPNLPPPLIPVSLSPPSHSTNSNDDEKPSPVTHSSPRGPSLPTDSTTDYLKAGLKPDEVLRELYRVKDLGGGVINPASMDPFLSYFGELSSRELERLESQEAKQVPKPLSPTPMKGMLRKKRMMAIRFPGQESEVDPELQKTLDSLQLPEVDSDSSGDEGDPSVPVQPLSRSELIEELMNRGDPLPLRRDREDNSQITSGGFDGSKPASCPPYY</sequence>
<name>A0AA35XB78_GEOBA</name>